<organism evidence="2 3">
    <name type="scientific">Haemophilus paraphrohaemolyticus HK411</name>
    <dbReference type="NCBI Taxonomy" id="1095743"/>
    <lineage>
        <taxon>Bacteria</taxon>
        <taxon>Pseudomonadati</taxon>
        <taxon>Pseudomonadota</taxon>
        <taxon>Gammaproteobacteria</taxon>
        <taxon>Pasteurellales</taxon>
        <taxon>Pasteurellaceae</taxon>
        <taxon>Haemophilus</taxon>
    </lineage>
</organism>
<comment type="caution">
    <text evidence="2">The sequence shown here is derived from an EMBL/GenBank/DDBJ whole genome shotgun (WGS) entry which is preliminary data.</text>
</comment>
<dbReference type="InterPro" id="IPR045063">
    <property type="entry name" value="Dynamin_N"/>
</dbReference>
<evidence type="ECO:0000313" key="2">
    <source>
        <dbReference type="EMBL" id="EIG23771.1"/>
    </source>
</evidence>
<reference evidence="2 3" key="1">
    <citation type="submission" date="2012-04" db="EMBL/GenBank/DDBJ databases">
        <authorList>
            <person name="Harkins D.M."/>
            <person name="Madupu R."/>
            <person name="Durkin A.S."/>
            <person name="Torralba M."/>
            <person name="Methe B."/>
            <person name="Sutton G.G."/>
            <person name="Nelson K.E."/>
        </authorList>
    </citation>
    <scope>NUCLEOTIDE SEQUENCE [LARGE SCALE GENOMIC DNA]</scope>
    <source>
        <strain evidence="2 3">HK411</strain>
    </source>
</reference>
<dbReference type="InterPro" id="IPR027417">
    <property type="entry name" value="P-loop_NTPase"/>
</dbReference>
<protein>
    <submittedName>
        <fullName evidence="2">Dynamin domain protein</fullName>
    </submittedName>
</protein>
<evidence type="ECO:0000313" key="3">
    <source>
        <dbReference type="Proteomes" id="UP000003345"/>
    </source>
</evidence>
<dbReference type="EMBL" id="AJMU01000074">
    <property type="protein sequence ID" value="EIG23771.1"/>
    <property type="molecule type" value="Genomic_DNA"/>
</dbReference>
<sequence>MQQSSLKQFFDELNLFANTMDKNHQKEGELKQKVEYIKNLLSNSSHFDNKALTNEHQLTALIAELTNSLKVKFTEWDKKIVAASPMQNLSKTFEDKIIFLVFGKVNAGKSSFSNQVVDLYRSLFPNDDIRRFALKDNKIVTIEGDFVEGFTETTAQIQGVELGKYFVLLDSPGLHSTEEKNGNLTKQFVDSADAVLWLTPSSSPGQVQELDELKYELEKGKPLLPIITRSDETEEDWDEVAQDIIAVVKDKTPDNRKLQEEDVYGRLEQKQKSEGAIKETRKPISISVYTFKSHQDLNKAGLARLFNEMAKLVTKATGYKGRKADKQIKNFINENVLSFLHGEIKTQISSISTQTANVLSKLEKDRKRITDLVESNAHKHTYEIVNKHRKSRNKNAIVQDINSLISQALGQEIAKCLDGFVSSLSQFSVQLDSSNIKDFEDRKISYQQERGAGKKSLAQAGGVAGGAAGAALGTAILPGVGTAIGGLAGGLIGGLLGGAAGSAMLDIETVTEVVGVDTEQMEKSLKAQISSSIKQTVDRQLDHIIAQIRPLQETCNGLESEVNKLIKEFQR</sequence>
<dbReference type="OrthoDB" id="7230468at2"/>
<dbReference type="SUPFAM" id="SSF52540">
    <property type="entry name" value="P-loop containing nucleoside triphosphate hydrolases"/>
    <property type="match status" value="1"/>
</dbReference>
<dbReference type="Gene3D" id="3.40.50.300">
    <property type="entry name" value="P-loop containing nucleotide triphosphate hydrolases"/>
    <property type="match status" value="1"/>
</dbReference>
<feature type="domain" description="Dynamin N-terminal" evidence="1">
    <location>
        <begin position="164"/>
        <end position="219"/>
    </location>
</feature>
<accession>I2ND60</accession>
<proteinExistence type="predicted"/>
<dbReference type="Proteomes" id="UP000003345">
    <property type="component" value="Unassembled WGS sequence"/>
</dbReference>
<name>I2ND60_9PAST</name>
<dbReference type="Pfam" id="PF00350">
    <property type="entry name" value="Dynamin_N"/>
    <property type="match status" value="1"/>
</dbReference>
<dbReference type="eggNOG" id="COG0699">
    <property type="taxonomic scope" value="Bacteria"/>
</dbReference>
<dbReference type="AlphaFoldDB" id="I2ND60"/>
<evidence type="ECO:0000259" key="1">
    <source>
        <dbReference type="Pfam" id="PF00350"/>
    </source>
</evidence>
<dbReference type="PATRIC" id="fig|1095743.3.peg.1782"/>
<gene>
    <name evidence="2" type="ORF">HMPREF1054_0636</name>
</gene>
<dbReference type="RefSeq" id="WP_005709891.1">
    <property type="nucleotide sequence ID" value="NZ_AJMU01000074.1"/>
</dbReference>